<evidence type="ECO:0000256" key="1">
    <source>
        <dbReference type="SAM" id="MobiDB-lite"/>
    </source>
</evidence>
<keyword evidence="3" id="KW-1185">Reference proteome</keyword>
<feature type="compositionally biased region" description="Polar residues" evidence="1">
    <location>
        <begin position="279"/>
        <end position="297"/>
    </location>
</feature>
<evidence type="ECO:0000313" key="2">
    <source>
        <dbReference type="EMBL" id="MBP2376450.1"/>
    </source>
</evidence>
<feature type="region of interest" description="Disordered" evidence="1">
    <location>
        <begin position="278"/>
        <end position="297"/>
    </location>
</feature>
<accession>A0ABS4WJS3</accession>
<reference evidence="2 3" key="1">
    <citation type="submission" date="2021-03" db="EMBL/GenBank/DDBJ databases">
        <title>Sequencing the genomes of 1000 actinobacteria strains.</title>
        <authorList>
            <person name="Klenk H.-P."/>
        </authorList>
    </citation>
    <scope>NUCLEOTIDE SEQUENCE [LARGE SCALE GENOMIC DNA]</scope>
    <source>
        <strain evidence="2 3">DSM 15454</strain>
    </source>
</reference>
<protein>
    <recommendedName>
        <fullName evidence="4">HNH endonuclease</fullName>
    </recommendedName>
</protein>
<dbReference type="RefSeq" id="WP_209912191.1">
    <property type="nucleotide sequence ID" value="NZ_BAAAMI010000027.1"/>
</dbReference>
<gene>
    <name evidence="2" type="ORF">JOF46_004439</name>
</gene>
<proteinExistence type="predicted"/>
<comment type="caution">
    <text evidence="2">The sequence shown here is derived from an EMBL/GenBank/DDBJ whole genome shotgun (WGS) entry which is preliminary data.</text>
</comment>
<evidence type="ECO:0000313" key="3">
    <source>
        <dbReference type="Proteomes" id="UP000766570"/>
    </source>
</evidence>
<organism evidence="2 3">
    <name type="scientific">Paeniglutamicibacter psychrophenolicus</name>
    <dbReference type="NCBI Taxonomy" id="257454"/>
    <lineage>
        <taxon>Bacteria</taxon>
        <taxon>Bacillati</taxon>
        <taxon>Actinomycetota</taxon>
        <taxon>Actinomycetes</taxon>
        <taxon>Micrococcales</taxon>
        <taxon>Micrococcaceae</taxon>
        <taxon>Paeniglutamicibacter</taxon>
    </lineage>
</organism>
<dbReference type="EMBL" id="JAGIOE010000002">
    <property type="protein sequence ID" value="MBP2376450.1"/>
    <property type="molecule type" value="Genomic_DNA"/>
</dbReference>
<evidence type="ECO:0008006" key="4">
    <source>
        <dbReference type="Google" id="ProtNLM"/>
    </source>
</evidence>
<sequence length="297" mass="32680">MASGPKNYTVGTEKALFRLAKGTCYFPDCLKPIIETVDGEPVVAVETAHVSGAKPGSARYVESMTDKQRAAFDNLILLCVPHHKIVDRLRPNDYPIETLMNWKRANEPDEGIEILRALTESNLEESLAKVMKDAGPYREVNLNVTAGVLLAGNELLTIPFESLSTFLAHNPHFRQYPLVVCVDIRNTGTAAVSLAGVTIHYAIGPLDAQGSPAKFTYMGRNDFYQINPKLPHRLLDGASVQWLMKYESLQEVGEDMAKSTVNITISAIYATVRLGSGESMDSPQIPWSQTKLENSSI</sequence>
<dbReference type="Proteomes" id="UP000766570">
    <property type="component" value="Unassembled WGS sequence"/>
</dbReference>
<name>A0ABS4WJS3_9MICC</name>